<reference evidence="7 8" key="1">
    <citation type="submission" date="2020-08" db="EMBL/GenBank/DDBJ databases">
        <title>Paraeoetvoesia sp. YC-7-48 draft genome sequence.</title>
        <authorList>
            <person name="Yao L."/>
        </authorList>
    </citation>
    <scope>NUCLEOTIDE SEQUENCE [LARGE SCALE GENOMIC DNA]</scope>
    <source>
        <strain evidence="8">YC-7-48</strain>
    </source>
</reference>
<comment type="caution">
    <text evidence="7">The sequence shown here is derived from an EMBL/GenBank/DDBJ whole genome shotgun (WGS) entry which is preliminary data.</text>
</comment>
<evidence type="ECO:0000256" key="1">
    <source>
        <dbReference type="ARBA" id="ARBA00023015"/>
    </source>
</evidence>
<evidence type="ECO:0000256" key="5">
    <source>
        <dbReference type="SAM" id="MobiDB-lite"/>
    </source>
</evidence>
<dbReference type="Gene3D" id="1.10.357.10">
    <property type="entry name" value="Tetracycline Repressor, domain 2"/>
    <property type="match status" value="1"/>
</dbReference>
<dbReference type="SUPFAM" id="SSF46689">
    <property type="entry name" value="Homeodomain-like"/>
    <property type="match status" value="1"/>
</dbReference>
<accession>A0A842HLV8</accession>
<keyword evidence="3" id="KW-0804">Transcription</keyword>
<dbReference type="EMBL" id="JACJUU010000003">
    <property type="protein sequence ID" value="MBC2769277.1"/>
    <property type="molecule type" value="Genomic_DNA"/>
</dbReference>
<evidence type="ECO:0000256" key="2">
    <source>
        <dbReference type="ARBA" id="ARBA00023125"/>
    </source>
</evidence>
<dbReference type="AlphaFoldDB" id="A0A842HLV8"/>
<name>A0A842HLV8_9BURK</name>
<dbReference type="InterPro" id="IPR009057">
    <property type="entry name" value="Homeodomain-like_sf"/>
</dbReference>
<dbReference type="PANTHER" id="PTHR30055">
    <property type="entry name" value="HTH-TYPE TRANSCRIPTIONAL REGULATOR RUTR"/>
    <property type="match status" value="1"/>
</dbReference>
<dbReference type="PROSITE" id="PS50977">
    <property type="entry name" value="HTH_TETR_2"/>
    <property type="match status" value="1"/>
</dbReference>
<dbReference type="InterPro" id="IPR036271">
    <property type="entry name" value="Tet_transcr_reg_TetR-rel_C_sf"/>
</dbReference>
<evidence type="ECO:0000256" key="4">
    <source>
        <dbReference type="PROSITE-ProRule" id="PRU00335"/>
    </source>
</evidence>
<evidence type="ECO:0000313" key="8">
    <source>
        <dbReference type="Proteomes" id="UP000545386"/>
    </source>
</evidence>
<gene>
    <name evidence="7" type="ORF">GTU67_05025</name>
</gene>
<keyword evidence="2 4" id="KW-0238">DNA-binding</keyword>
<keyword evidence="1" id="KW-0805">Transcription regulation</keyword>
<dbReference type="PANTHER" id="PTHR30055:SF234">
    <property type="entry name" value="HTH-TYPE TRANSCRIPTIONAL REGULATOR BETI"/>
    <property type="match status" value="1"/>
</dbReference>
<feature type="region of interest" description="Disordered" evidence="5">
    <location>
        <begin position="1"/>
        <end position="22"/>
    </location>
</feature>
<sequence length="224" mass="24417">MTTTPAKPRKPRAKGRPDAVDGVGPEALVQATIEELRHTTPQALTLAAVAQRAGVHPALIRYYFGSKDGLLTAATQQLVEGEHDTVRPSVQSHAPLGDKLAARLRGMIELIEANPHFHRLVLDQIYQKSAEGKDNALLNRVTSRGMQLTVSMLHDNPQTPVRAIDPRFLHIALIGLTEFFTAAGPLLSELFGEDADPAELKTRYVNFLTDLMLHGLAEPSANPD</sequence>
<feature type="DNA-binding region" description="H-T-H motif" evidence="4">
    <location>
        <begin position="45"/>
        <end position="64"/>
    </location>
</feature>
<dbReference type="SUPFAM" id="SSF48498">
    <property type="entry name" value="Tetracyclin repressor-like, C-terminal domain"/>
    <property type="match status" value="1"/>
</dbReference>
<dbReference type="GO" id="GO:0000976">
    <property type="term" value="F:transcription cis-regulatory region binding"/>
    <property type="evidence" value="ECO:0007669"/>
    <property type="project" value="TreeGrafter"/>
</dbReference>
<dbReference type="InterPro" id="IPR001647">
    <property type="entry name" value="HTH_TetR"/>
</dbReference>
<evidence type="ECO:0000259" key="6">
    <source>
        <dbReference type="PROSITE" id="PS50977"/>
    </source>
</evidence>
<evidence type="ECO:0000313" key="7">
    <source>
        <dbReference type="EMBL" id="MBC2769277.1"/>
    </source>
</evidence>
<dbReference type="GO" id="GO:0003700">
    <property type="term" value="F:DNA-binding transcription factor activity"/>
    <property type="evidence" value="ECO:0007669"/>
    <property type="project" value="TreeGrafter"/>
</dbReference>
<protein>
    <submittedName>
        <fullName evidence="7">TetR family transcriptional regulator</fullName>
    </submittedName>
</protein>
<dbReference type="Proteomes" id="UP000545386">
    <property type="component" value="Unassembled WGS sequence"/>
</dbReference>
<dbReference type="RefSeq" id="WP_185779051.1">
    <property type="nucleotide sequence ID" value="NZ_JACJUU010000003.1"/>
</dbReference>
<dbReference type="InterPro" id="IPR050109">
    <property type="entry name" value="HTH-type_TetR-like_transc_reg"/>
</dbReference>
<organism evidence="7 8">
    <name type="scientific">Pusillimonas minor</name>
    <dbReference type="NCBI Taxonomy" id="2697024"/>
    <lineage>
        <taxon>Bacteria</taxon>
        <taxon>Pseudomonadati</taxon>
        <taxon>Pseudomonadota</taxon>
        <taxon>Betaproteobacteria</taxon>
        <taxon>Burkholderiales</taxon>
        <taxon>Alcaligenaceae</taxon>
        <taxon>Pusillimonas</taxon>
    </lineage>
</organism>
<feature type="domain" description="HTH tetR-type" evidence="6">
    <location>
        <begin position="22"/>
        <end position="82"/>
    </location>
</feature>
<evidence type="ECO:0000256" key="3">
    <source>
        <dbReference type="ARBA" id="ARBA00023163"/>
    </source>
</evidence>
<dbReference type="Pfam" id="PF00440">
    <property type="entry name" value="TetR_N"/>
    <property type="match status" value="1"/>
</dbReference>
<proteinExistence type="predicted"/>
<keyword evidence="8" id="KW-1185">Reference proteome</keyword>